<dbReference type="OMA" id="TGMYMQR"/>
<sequence>MMLFSPPRCNFRVHSASGRPSVPAAFASPAPSILAWLVDSLSTSPSHSPSTRTRHSTNTPSRRNFHPQTSPQSTPPTDSKDHRTSLSDKMSLDYDFYQCSPRSPAFEPILGSISEASELEDDSDVEVEAKPRRPSLTKIDSASQDIIEAFIPDTSIGEPELTTKTARGTVIQFARMTTAKATSVRRVLRKVLEADKIRRRKVLKVYLKALTFLRYMLKAHDRYGSAMMTTGMYMPR</sequence>
<name>A0A1Y2M2H3_EPING</name>
<dbReference type="AlphaFoldDB" id="A0A1Y2M2H3"/>
<evidence type="ECO:0000313" key="3">
    <source>
        <dbReference type="Proteomes" id="UP000193240"/>
    </source>
</evidence>
<gene>
    <name evidence="2" type="ORF">B5807_05231</name>
</gene>
<reference evidence="2 3" key="1">
    <citation type="journal article" date="2017" name="Genome Announc.">
        <title>Genome sequence of the saprophytic ascomycete Epicoccum nigrum ICMP 19927 strain isolated from New Zealand.</title>
        <authorList>
            <person name="Fokin M."/>
            <person name="Fleetwood D."/>
            <person name="Weir B.S."/>
            <person name="Villas-Boas S.G."/>
        </authorList>
    </citation>
    <scope>NUCLEOTIDE SEQUENCE [LARGE SCALE GENOMIC DNA]</scope>
    <source>
        <strain evidence="2 3">ICMP 19927</strain>
    </source>
</reference>
<keyword evidence="3" id="KW-1185">Reference proteome</keyword>
<dbReference type="Proteomes" id="UP000193240">
    <property type="component" value="Unassembled WGS sequence"/>
</dbReference>
<dbReference type="EMBL" id="KZ107842">
    <property type="protein sequence ID" value="OSS50336.1"/>
    <property type="molecule type" value="Genomic_DNA"/>
</dbReference>
<feature type="compositionally biased region" description="Low complexity" evidence="1">
    <location>
        <begin position="43"/>
        <end position="77"/>
    </location>
</feature>
<evidence type="ECO:0000313" key="2">
    <source>
        <dbReference type="EMBL" id="OSS50336.1"/>
    </source>
</evidence>
<proteinExistence type="predicted"/>
<evidence type="ECO:0000256" key="1">
    <source>
        <dbReference type="SAM" id="MobiDB-lite"/>
    </source>
</evidence>
<accession>A0A1Y2M2H3</accession>
<protein>
    <submittedName>
        <fullName evidence="2">Uncharacterized protein</fullName>
    </submittedName>
</protein>
<organism evidence="2 3">
    <name type="scientific">Epicoccum nigrum</name>
    <name type="common">Soil fungus</name>
    <name type="synonym">Epicoccum purpurascens</name>
    <dbReference type="NCBI Taxonomy" id="105696"/>
    <lineage>
        <taxon>Eukaryota</taxon>
        <taxon>Fungi</taxon>
        <taxon>Dikarya</taxon>
        <taxon>Ascomycota</taxon>
        <taxon>Pezizomycotina</taxon>
        <taxon>Dothideomycetes</taxon>
        <taxon>Pleosporomycetidae</taxon>
        <taxon>Pleosporales</taxon>
        <taxon>Pleosporineae</taxon>
        <taxon>Didymellaceae</taxon>
        <taxon>Epicoccum</taxon>
    </lineage>
</organism>
<dbReference type="InParanoid" id="A0A1Y2M2H3"/>
<feature type="region of interest" description="Disordered" evidence="1">
    <location>
        <begin position="43"/>
        <end position="85"/>
    </location>
</feature>